<gene>
    <name evidence="4" type="ORF">NP493_806g01009</name>
</gene>
<keyword evidence="5" id="KW-1185">Reference proteome</keyword>
<proteinExistence type="predicted"/>
<dbReference type="Pfam" id="PF13385">
    <property type="entry name" value="Laminin_G_3"/>
    <property type="match status" value="1"/>
</dbReference>
<dbReference type="EMBL" id="JAODUO010000804">
    <property type="protein sequence ID" value="KAK2174415.1"/>
    <property type="molecule type" value="Genomic_DNA"/>
</dbReference>
<keyword evidence="2" id="KW-1015">Disulfide bond</keyword>
<organism evidence="4 5">
    <name type="scientific">Ridgeia piscesae</name>
    <name type="common">Tubeworm</name>
    <dbReference type="NCBI Taxonomy" id="27915"/>
    <lineage>
        <taxon>Eukaryota</taxon>
        <taxon>Metazoa</taxon>
        <taxon>Spiralia</taxon>
        <taxon>Lophotrochozoa</taxon>
        <taxon>Annelida</taxon>
        <taxon>Polychaeta</taxon>
        <taxon>Sedentaria</taxon>
        <taxon>Canalipalpata</taxon>
        <taxon>Sabellida</taxon>
        <taxon>Siboglinidae</taxon>
        <taxon>Ridgeia</taxon>
    </lineage>
</organism>
<feature type="domain" description="LamG-like jellyroll fold" evidence="3">
    <location>
        <begin position="60"/>
        <end position="187"/>
    </location>
</feature>
<reference evidence="4" key="1">
    <citation type="journal article" date="2023" name="Mol. Biol. Evol.">
        <title>Third-Generation Sequencing Reveals the Adaptive Role of the Epigenome in Three Deep-Sea Polychaetes.</title>
        <authorList>
            <person name="Perez M."/>
            <person name="Aroh O."/>
            <person name="Sun Y."/>
            <person name="Lan Y."/>
            <person name="Juniper S.K."/>
            <person name="Young C.R."/>
            <person name="Angers B."/>
            <person name="Qian P.Y."/>
        </authorList>
    </citation>
    <scope>NUCLEOTIDE SEQUENCE</scope>
    <source>
        <strain evidence="4">R07B-5</strain>
    </source>
</reference>
<dbReference type="Proteomes" id="UP001209878">
    <property type="component" value="Unassembled WGS sequence"/>
</dbReference>
<dbReference type="InterPro" id="IPR013320">
    <property type="entry name" value="ConA-like_dom_sf"/>
</dbReference>
<name>A0AAD9NLI0_RIDPI</name>
<comment type="caution">
    <text evidence="4">The sequence shown here is derived from an EMBL/GenBank/DDBJ whole genome shotgun (WGS) entry which is preliminary data.</text>
</comment>
<protein>
    <recommendedName>
        <fullName evidence="3">LamG-like jellyroll fold domain-containing protein</fullName>
    </recommendedName>
</protein>
<evidence type="ECO:0000256" key="1">
    <source>
        <dbReference type="ARBA" id="ARBA00022729"/>
    </source>
</evidence>
<dbReference type="SMART" id="SM00560">
    <property type="entry name" value="LamGL"/>
    <property type="match status" value="1"/>
</dbReference>
<sequence>MCPVEQIIPSCSDDLLLYFPYEDHYNDVTCHHAIATQYGSDVSIVAIAFLRTWFAENNVDKFSVAVWFQRAGALSPKAAIVNNRNCKQTAGFSVSYENSQVTGSITVNSEVVLDPLPMADNEWHHAAWVYDGQTLQLYIDGKLKSHDVMTGFMQNNDVPMRIASNCDDYFVGCLDELRVYSRVFTLDDINNLRNLPQ</sequence>
<evidence type="ECO:0000313" key="5">
    <source>
        <dbReference type="Proteomes" id="UP001209878"/>
    </source>
</evidence>
<evidence type="ECO:0000313" key="4">
    <source>
        <dbReference type="EMBL" id="KAK2174415.1"/>
    </source>
</evidence>
<evidence type="ECO:0000256" key="2">
    <source>
        <dbReference type="ARBA" id="ARBA00023157"/>
    </source>
</evidence>
<evidence type="ECO:0000259" key="3">
    <source>
        <dbReference type="SMART" id="SM00560"/>
    </source>
</evidence>
<dbReference type="Gene3D" id="2.60.120.200">
    <property type="match status" value="1"/>
</dbReference>
<keyword evidence="1" id="KW-0732">Signal</keyword>
<dbReference type="InterPro" id="IPR006558">
    <property type="entry name" value="LamG-like"/>
</dbReference>
<dbReference type="SUPFAM" id="SSF49899">
    <property type="entry name" value="Concanavalin A-like lectins/glucanases"/>
    <property type="match status" value="1"/>
</dbReference>
<dbReference type="AlphaFoldDB" id="A0AAD9NLI0"/>
<accession>A0AAD9NLI0</accession>